<reference evidence="1" key="1">
    <citation type="journal article" date="2019" name="Sci. Rep.">
        <title>Draft genome of Tanacetum cinerariifolium, the natural source of mosquito coil.</title>
        <authorList>
            <person name="Yamashiro T."/>
            <person name="Shiraishi A."/>
            <person name="Satake H."/>
            <person name="Nakayama K."/>
        </authorList>
    </citation>
    <scope>NUCLEOTIDE SEQUENCE</scope>
</reference>
<comment type="caution">
    <text evidence="1">The sequence shown here is derived from an EMBL/GenBank/DDBJ whole genome shotgun (WGS) entry which is preliminary data.</text>
</comment>
<protein>
    <submittedName>
        <fullName evidence="1">Uncharacterized protein</fullName>
    </submittedName>
</protein>
<proteinExistence type="predicted"/>
<name>A0A699WBB7_TANCI</name>
<dbReference type="EMBL" id="BKCJ011625992">
    <property type="protein sequence ID" value="GFD44587.1"/>
    <property type="molecule type" value="Genomic_DNA"/>
</dbReference>
<sequence>CGSKAQWGEWQKGAVRVSKRDSYSLICIAHIYSTLSFPPSTLVAYAPHSLRCARAGFAGAVLYLAARRLGGPPRCRRRQDANHCRLHRRRGHRLPEGRIPGADAVRHHCQRLFGLLGVHGRKVQP</sequence>
<dbReference type="AlphaFoldDB" id="A0A699WBB7"/>
<organism evidence="1">
    <name type="scientific">Tanacetum cinerariifolium</name>
    <name type="common">Dalmatian daisy</name>
    <name type="synonym">Chrysanthemum cinerariifolium</name>
    <dbReference type="NCBI Taxonomy" id="118510"/>
    <lineage>
        <taxon>Eukaryota</taxon>
        <taxon>Viridiplantae</taxon>
        <taxon>Streptophyta</taxon>
        <taxon>Embryophyta</taxon>
        <taxon>Tracheophyta</taxon>
        <taxon>Spermatophyta</taxon>
        <taxon>Magnoliopsida</taxon>
        <taxon>eudicotyledons</taxon>
        <taxon>Gunneridae</taxon>
        <taxon>Pentapetalae</taxon>
        <taxon>asterids</taxon>
        <taxon>campanulids</taxon>
        <taxon>Asterales</taxon>
        <taxon>Asteraceae</taxon>
        <taxon>Asteroideae</taxon>
        <taxon>Anthemideae</taxon>
        <taxon>Anthemidinae</taxon>
        <taxon>Tanacetum</taxon>
    </lineage>
</organism>
<evidence type="ECO:0000313" key="1">
    <source>
        <dbReference type="EMBL" id="GFD44587.1"/>
    </source>
</evidence>
<feature type="non-terminal residue" evidence="1">
    <location>
        <position position="125"/>
    </location>
</feature>
<accession>A0A699WBB7</accession>
<gene>
    <name evidence="1" type="ORF">Tci_916556</name>
</gene>
<feature type="non-terminal residue" evidence="1">
    <location>
        <position position="1"/>
    </location>
</feature>